<name>A0ABD2CSJ1_VESMC</name>
<gene>
    <name evidence="1" type="ORF">V1477_003962</name>
</gene>
<dbReference type="EMBL" id="JAYRBN010000034">
    <property type="protein sequence ID" value="KAL2748067.1"/>
    <property type="molecule type" value="Genomic_DNA"/>
</dbReference>
<evidence type="ECO:0000313" key="2">
    <source>
        <dbReference type="Proteomes" id="UP001607303"/>
    </source>
</evidence>
<reference evidence="1 2" key="1">
    <citation type="journal article" date="2024" name="Ann. Entomol. Soc. Am.">
        <title>Genomic analyses of the southern and eastern yellowjacket wasps (Hymenoptera: Vespidae) reveal evolutionary signatures of social life.</title>
        <authorList>
            <person name="Catto M.A."/>
            <person name="Caine P.B."/>
            <person name="Orr S.E."/>
            <person name="Hunt B.G."/>
            <person name="Goodisman M.A.D."/>
        </authorList>
    </citation>
    <scope>NUCLEOTIDE SEQUENCE [LARGE SCALE GENOMIC DNA]</scope>
    <source>
        <strain evidence="1">232</strain>
        <tissue evidence="1">Head and thorax</tissue>
    </source>
</reference>
<accession>A0ABD2CSJ1</accession>
<organism evidence="1 2">
    <name type="scientific">Vespula maculifrons</name>
    <name type="common">Eastern yellow jacket</name>
    <name type="synonym">Wasp</name>
    <dbReference type="NCBI Taxonomy" id="7453"/>
    <lineage>
        <taxon>Eukaryota</taxon>
        <taxon>Metazoa</taxon>
        <taxon>Ecdysozoa</taxon>
        <taxon>Arthropoda</taxon>
        <taxon>Hexapoda</taxon>
        <taxon>Insecta</taxon>
        <taxon>Pterygota</taxon>
        <taxon>Neoptera</taxon>
        <taxon>Endopterygota</taxon>
        <taxon>Hymenoptera</taxon>
        <taxon>Apocrita</taxon>
        <taxon>Aculeata</taxon>
        <taxon>Vespoidea</taxon>
        <taxon>Vespidae</taxon>
        <taxon>Vespinae</taxon>
        <taxon>Vespula</taxon>
    </lineage>
</organism>
<dbReference type="AlphaFoldDB" id="A0ABD2CSJ1"/>
<proteinExistence type="predicted"/>
<keyword evidence="2" id="KW-1185">Reference proteome</keyword>
<comment type="caution">
    <text evidence="1">The sequence shown here is derived from an EMBL/GenBank/DDBJ whole genome shotgun (WGS) entry which is preliminary data.</text>
</comment>
<protein>
    <submittedName>
        <fullName evidence="1">Uncharacterized protein</fullName>
    </submittedName>
</protein>
<sequence length="97" mass="10769">MDHTNEQKERKRDAAIIEEDRRSEKCYVFTRTEEVGVAVSSARNEEVGVARYGSGGSSIRRVSVPSTSHVEHEHATEPRTAEEPSLLRVAAAVIAYN</sequence>
<dbReference type="Proteomes" id="UP001607303">
    <property type="component" value="Unassembled WGS sequence"/>
</dbReference>
<evidence type="ECO:0000313" key="1">
    <source>
        <dbReference type="EMBL" id="KAL2748067.1"/>
    </source>
</evidence>